<dbReference type="PANTHER" id="PTHR32322:SF2">
    <property type="entry name" value="EAMA DOMAIN-CONTAINING PROTEIN"/>
    <property type="match status" value="1"/>
</dbReference>
<dbReference type="GO" id="GO:0016020">
    <property type="term" value="C:membrane"/>
    <property type="evidence" value="ECO:0007669"/>
    <property type="project" value="UniProtKB-SubCell"/>
</dbReference>
<name>A0A8J6NMY2_9BACT</name>
<dbReference type="Pfam" id="PF00892">
    <property type="entry name" value="EamA"/>
    <property type="match status" value="2"/>
</dbReference>
<comment type="similarity">
    <text evidence="2">Belongs to the EamA transporter family.</text>
</comment>
<feature type="transmembrane region" description="Helical" evidence="6">
    <location>
        <begin position="160"/>
        <end position="178"/>
    </location>
</feature>
<dbReference type="Proteomes" id="UP000603434">
    <property type="component" value="Unassembled WGS sequence"/>
</dbReference>
<sequence>MKAEASSNQDLSFPAAVFTLCLCTLFGANAVAIKISLSGLGVFTTAGLRFGIASVTIFLWARITGRTFHIQKEQIYQLLILSIVFTVQLSLFYLGLSKSNASRGTLLLNLQPFFTLFLAHFFIPGDRITVRKTLGIFMGFAGVAFVFLERKGVTADLYVGDLMILTATLLWSCSAVYTKKIIHSYLPFHIVLYPMILAVPFFFLEGFLWDGAMIFHMDARILGALLYQSLITASFGFVAWISLLRKYGAVSLHSFIFIMPIAGVLLGGLILEEPITPKILIALLLIVSGILVIHFKQKKIIPLFPLGRNV</sequence>
<feature type="transmembrane region" description="Helical" evidence="6">
    <location>
        <begin position="277"/>
        <end position="295"/>
    </location>
</feature>
<comment type="caution">
    <text evidence="8">The sequence shown here is derived from an EMBL/GenBank/DDBJ whole genome shotgun (WGS) entry which is preliminary data.</text>
</comment>
<dbReference type="PANTHER" id="PTHR32322">
    <property type="entry name" value="INNER MEMBRANE TRANSPORTER"/>
    <property type="match status" value="1"/>
</dbReference>
<keyword evidence="5 6" id="KW-0472">Membrane</keyword>
<proteinExistence type="inferred from homology"/>
<evidence type="ECO:0000256" key="2">
    <source>
        <dbReference type="ARBA" id="ARBA00007362"/>
    </source>
</evidence>
<evidence type="ECO:0000313" key="9">
    <source>
        <dbReference type="Proteomes" id="UP000603434"/>
    </source>
</evidence>
<protein>
    <submittedName>
        <fullName evidence="8">DMT family transporter</fullName>
    </submittedName>
</protein>
<feature type="transmembrane region" description="Helical" evidence="6">
    <location>
        <begin position="106"/>
        <end position="123"/>
    </location>
</feature>
<feature type="transmembrane region" description="Helical" evidence="6">
    <location>
        <begin position="221"/>
        <end position="243"/>
    </location>
</feature>
<evidence type="ECO:0000256" key="4">
    <source>
        <dbReference type="ARBA" id="ARBA00022989"/>
    </source>
</evidence>
<dbReference type="InterPro" id="IPR037185">
    <property type="entry name" value="EmrE-like"/>
</dbReference>
<evidence type="ECO:0000256" key="5">
    <source>
        <dbReference type="ARBA" id="ARBA00023136"/>
    </source>
</evidence>
<feature type="transmembrane region" description="Helical" evidence="6">
    <location>
        <begin position="40"/>
        <end position="63"/>
    </location>
</feature>
<accession>A0A8J6NMY2</accession>
<evidence type="ECO:0000259" key="7">
    <source>
        <dbReference type="Pfam" id="PF00892"/>
    </source>
</evidence>
<comment type="subcellular location">
    <subcellularLocation>
        <location evidence="1">Membrane</location>
        <topology evidence="1">Multi-pass membrane protein</topology>
    </subcellularLocation>
</comment>
<dbReference type="InterPro" id="IPR000620">
    <property type="entry name" value="EamA_dom"/>
</dbReference>
<dbReference type="SUPFAM" id="SSF103481">
    <property type="entry name" value="Multidrug resistance efflux transporter EmrE"/>
    <property type="match status" value="2"/>
</dbReference>
<gene>
    <name evidence="8" type="ORF">H8E23_06980</name>
</gene>
<dbReference type="EMBL" id="JACNJH010000122">
    <property type="protein sequence ID" value="MBC8361124.1"/>
    <property type="molecule type" value="Genomic_DNA"/>
</dbReference>
<organism evidence="8 9">
    <name type="scientific">Candidatus Desulfatibia profunda</name>
    <dbReference type="NCBI Taxonomy" id="2841695"/>
    <lineage>
        <taxon>Bacteria</taxon>
        <taxon>Pseudomonadati</taxon>
        <taxon>Thermodesulfobacteriota</taxon>
        <taxon>Desulfobacteria</taxon>
        <taxon>Desulfobacterales</taxon>
        <taxon>Desulfobacterales incertae sedis</taxon>
        <taxon>Candidatus Desulfatibia</taxon>
    </lineage>
</organism>
<feature type="domain" description="EamA" evidence="7">
    <location>
        <begin position="160"/>
        <end position="293"/>
    </location>
</feature>
<evidence type="ECO:0000256" key="3">
    <source>
        <dbReference type="ARBA" id="ARBA00022692"/>
    </source>
</evidence>
<feature type="transmembrane region" description="Helical" evidence="6">
    <location>
        <begin position="130"/>
        <end position="148"/>
    </location>
</feature>
<keyword evidence="3 6" id="KW-0812">Transmembrane</keyword>
<evidence type="ECO:0000256" key="1">
    <source>
        <dbReference type="ARBA" id="ARBA00004141"/>
    </source>
</evidence>
<feature type="transmembrane region" description="Helical" evidence="6">
    <location>
        <begin position="190"/>
        <end position="209"/>
    </location>
</feature>
<dbReference type="AlphaFoldDB" id="A0A8J6NMY2"/>
<feature type="transmembrane region" description="Helical" evidence="6">
    <location>
        <begin position="250"/>
        <end position="271"/>
    </location>
</feature>
<evidence type="ECO:0000313" key="8">
    <source>
        <dbReference type="EMBL" id="MBC8361124.1"/>
    </source>
</evidence>
<feature type="domain" description="EamA" evidence="7">
    <location>
        <begin position="16"/>
        <end position="147"/>
    </location>
</feature>
<reference evidence="8 9" key="1">
    <citation type="submission" date="2020-08" db="EMBL/GenBank/DDBJ databases">
        <title>Bridging the membrane lipid divide: bacteria of the FCB group superphylum have the potential to synthesize archaeal ether lipids.</title>
        <authorList>
            <person name="Villanueva L."/>
            <person name="Von Meijenfeldt F.A.B."/>
            <person name="Westbye A.B."/>
            <person name="Yadav S."/>
            <person name="Hopmans E.C."/>
            <person name="Dutilh B.E."/>
            <person name="Sinninghe Damste J.S."/>
        </authorList>
    </citation>
    <scope>NUCLEOTIDE SEQUENCE [LARGE SCALE GENOMIC DNA]</scope>
    <source>
        <strain evidence="8">NIOZ-UU30</strain>
    </source>
</reference>
<evidence type="ECO:0000256" key="6">
    <source>
        <dbReference type="SAM" id="Phobius"/>
    </source>
</evidence>
<feature type="transmembrane region" description="Helical" evidence="6">
    <location>
        <begin position="75"/>
        <end position="94"/>
    </location>
</feature>
<dbReference type="InterPro" id="IPR050638">
    <property type="entry name" value="AA-Vitamin_Transporters"/>
</dbReference>
<keyword evidence="4 6" id="KW-1133">Transmembrane helix</keyword>